<evidence type="ECO:0000256" key="2">
    <source>
        <dbReference type="SAM" id="MobiDB-lite"/>
    </source>
</evidence>
<comment type="caution">
    <text evidence="3">The sequence shown here is derived from an EMBL/GenBank/DDBJ whole genome shotgun (WGS) entry which is preliminary data.</text>
</comment>
<keyword evidence="4" id="KW-1185">Reference proteome</keyword>
<sequence>MSTSFRERSRSPFHHRRSRSSSMSVPCTMSDGAAAHLGGWRPTTPAQLSPSSRSEEYYYNPNAYDHDLYRTYYNAEDDYYGAYGDLLEYEENLRLAADLSEAERLRRWQERLRFEELNEAERIRRYELMAEEERLRLGLMGSSWWARRYGSGRSHLSGSLNRVGMWKDYYANRLRRWSSKRLPLSNSLNSRFERIWYNPNSISRRRLSASVGLNAKVELLTQEQFRLTEELRIIKEEARLKEYEIEQNLRRINEEIIIERERAENLYRLERAEHEQREREIRERNRLEQNLYLHRLREYEAEKARIDLQRSRLESEHIRQELASSLDSQERELRLRRELEMAGRHF</sequence>
<evidence type="ECO:0000313" key="4">
    <source>
        <dbReference type="Proteomes" id="UP000765509"/>
    </source>
</evidence>
<evidence type="ECO:0000313" key="3">
    <source>
        <dbReference type="EMBL" id="MBW0468814.1"/>
    </source>
</evidence>
<accession>A0A9Q3BP17</accession>
<evidence type="ECO:0000256" key="1">
    <source>
        <dbReference type="SAM" id="Coils"/>
    </source>
</evidence>
<organism evidence="3 4">
    <name type="scientific">Austropuccinia psidii MF-1</name>
    <dbReference type="NCBI Taxonomy" id="1389203"/>
    <lineage>
        <taxon>Eukaryota</taxon>
        <taxon>Fungi</taxon>
        <taxon>Dikarya</taxon>
        <taxon>Basidiomycota</taxon>
        <taxon>Pucciniomycotina</taxon>
        <taxon>Pucciniomycetes</taxon>
        <taxon>Pucciniales</taxon>
        <taxon>Sphaerophragmiaceae</taxon>
        <taxon>Austropuccinia</taxon>
    </lineage>
</organism>
<reference evidence="3" key="1">
    <citation type="submission" date="2021-03" db="EMBL/GenBank/DDBJ databases">
        <title>Draft genome sequence of rust myrtle Austropuccinia psidii MF-1, a brazilian biotype.</title>
        <authorList>
            <person name="Quecine M.C."/>
            <person name="Pachon D.M.R."/>
            <person name="Bonatelli M.L."/>
            <person name="Correr F.H."/>
            <person name="Franceschini L.M."/>
            <person name="Leite T.F."/>
            <person name="Margarido G.R.A."/>
            <person name="Almeida C.A."/>
            <person name="Ferrarezi J.A."/>
            <person name="Labate C.A."/>
        </authorList>
    </citation>
    <scope>NUCLEOTIDE SEQUENCE</scope>
    <source>
        <strain evidence="3">MF-1</strain>
    </source>
</reference>
<feature type="compositionally biased region" description="Basic and acidic residues" evidence="2">
    <location>
        <begin position="1"/>
        <end position="10"/>
    </location>
</feature>
<proteinExistence type="predicted"/>
<feature type="region of interest" description="Disordered" evidence="2">
    <location>
        <begin position="1"/>
        <end position="28"/>
    </location>
</feature>
<protein>
    <submittedName>
        <fullName evidence="3">Uncharacterized protein</fullName>
    </submittedName>
</protein>
<dbReference type="Proteomes" id="UP000765509">
    <property type="component" value="Unassembled WGS sequence"/>
</dbReference>
<dbReference type="AlphaFoldDB" id="A0A9Q3BP17"/>
<keyword evidence="1" id="KW-0175">Coiled coil</keyword>
<name>A0A9Q3BP17_9BASI</name>
<feature type="coiled-coil region" evidence="1">
    <location>
        <begin position="235"/>
        <end position="316"/>
    </location>
</feature>
<gene>
    <name evidence="3" type="ORF">O181_008529</name>
</gene>
<dbReference type="OrthoDB" id="2504420at2759"/>
<dbReference type="EMBL" id="AVOT02001982">
    <property type="protein sequence ID" value="MBW0468814.1"/>
    <property type="molecule type" value="Genomic_DNA"/>
</dbReference>